<dbReference type="FunFam" id="1.20.140.10:FF:000020">
    <property type="entry name" value="Long-chain specific acyl-CoA dehydrogenase, mitochondrial"/>
    <property type="match status" value="1"/>
</dbReference>
<dbReference type="InterPro" id="IPR009075">
    <property type="entry name" value="AcylCo_DH/oxidase_C"/>
</dbReference>
<dbReference type="GO" id="GO:0005739">
    <property type="term" value="C:mitochondrion"/>
    <property type="evidence" value="ECO:0007669"/>
    <property type="project" value="TreeGrafter"/>
</dbReference>
<evidence type="ECO:0000259" key="9">
    <source>
        <dbReference type="Pfam" id="PF02771"/>
    </source>
</evidence>
<gene>
    <name evidence="10" type="ORF">EG68_11075</name>
</gene>
<comment type="cofactor">
    <cofactor evidence="1 6">
        <name>FAD</name>
        <dbReference type="ChEBI" id="CHEBI:57692"/>
    </cofactor>
</comment>
<dbReference type="Proteomes" id="UP000822476">
    <property type="component" value="Unassembled WGS sequence"/>
</dbReference>
<feature type="domain" description="Acyl-CoA dehydrogenase/oxidase C-terminal" evidence="7">
    <location>
        <begin position="245"/>
        <end position="393"/>
    </location>
</feature>
<feature type="domain" description="Acyl-CoA dehydrogenase/oxidase N-terminal" evidence="9">
    <location>
        <begin position="42"/>
        <end position="129"/>
    </location>
</feature>
<keyword evidence="3 6" id="KW-0285">Flavoprotein</keyword>
<keyword evidence="11" id="KW-1185">Reference proteome</keyword>
<dbReference type="Gene3D" id="1.20.140.10">
    <property type="entry name" value="Butyryl-CoA Dehydrogenase, subunit A, domain 3"/>
    <property type="match status" value="1"/>
</dbReference>
<dbReference type="InterPro" id="IPR046373">
    <property type="entry name" value="Acyl-CoA_Oxase/DH_mid-dom_sf"/>
</dbReference>
<dbReference type="FunFam" id="2.40.110.10:FF:000002">
    <property type="entry name" value="Acyl-CoA dehydrogenase fadE12"/>
    <property type="match status" value="1"/>
</dbReference>
<dbReference type="InterPro" id="IPR013786">
    <property type="entry name" value="AcylCoA_DH/ox_N"/>
</dbReference>
<protein>
    <recommendedName>
        <fullName evidence="12">Long-chain specific acyl-CoA dehydrogenase, mitochondrial</fullName>
    </recommendedName>
</protein>
<dbReference type="GO" id="GO:0050660">
    <property type="term" value="F:flavin adenine dinucleotide binding"/>
    <property type="evidence" value="ECO:0007669"/>
    <property type="project" value="InterPro"/>
</dbReference>
<dbReference type="Gene3D" id="2.40.110.10">
    <property type="entry name" value="Butyryl-CoA Dehydrogenase, subunit A, domain 2"/>
    <property type="match status" value="1"/>
</dbReference>
<evidence type="ECO:0000256" key="5">
    <source>
        <dbReference type="ARBA" id="ARBA00023002"/>
    </source>
</evidence>
<dbReference type="EMBL" id="JTDE01020839">
    <property type="protein sequence ID" value="KAF7233745.1"/>
    <property type="molecule type" value="Genomic_DNA"/>
</dbReference>
<dbReference type="GO" id="GO:0019254">
    <property type="term" value="P:carnitine metabolic process, CoA-linked"/>
    <property type="evidence" value="ECO:0007669"/>
    <property type="project" value="TreeGrafter"/>
</dbReference>
<accession>A0A8S9YIT4</accession>
<evidence type="ECO:0000256" key="6">
    <source>
        <dbReference type="RuleBase" id="RU362125"/>
    </source>
</evidence>
<dbReference type="PROSITE" id="PS00072">
    <property type="entry name" value="ACYL_COA_DH_1"/>
    <property type="match status" value="1"/>
</dbReference>
<dbReference type="InterPro" id="IPR050741">
    <property type="entry name" value="Acyl-CoA_dehydrogenase"/>
</dbReference>
<dbReference type="InterPro" id="IPR006089">
    <property type="entry name" value="Acyl-CoA_DH_CS"/>
</dbReference>
<comment type="similarity">
    <text evidence="2 6">Belongs to the acyl-CoA dehydrogenase family.</text>
</comment>
<evidence type="ECO:0000313" key="10">
    <source>
        <dbReference type="EMBL" id="KAF7233745.1"/>
    </source>
</evidence>
<dbReference type="InterPro" id="IPR006091">
    <property type="entry name" value="Acyl-CoA_Oxase/DH_mid-dom"/>
</dbReference>
<evidence type="ECO:0000256" key="1">
    <source>
        <dbReference type="ARBA" id="ARBA00001974"/>
    </source>
</evidence>
<dbReference type="InterPro" id="IPR009100">
    <property type="entry name" value="AcylCoA_DH/oxidase_NM_dom_sf"/>
</dbReference>
<dbReference type="PANTHER" id="PTHR48083:SF20">
    <property type="entry name" value="LONG-CHAIN SPECIFIC ACYL-COA DEHYDROGENASE, MITOCHONDRIAL"/>
    <property type="match status" value="1"/>
</dbReference>
<dbReference type="AlphaFoldDB" id="A0A8S9YIT4"/>
<evidence type="ECO:0008006" key="12">
    <source>
        <dbReference type="Google" id="ProtNLM"/>
    </source>
</evidence>
<dbReference type="GO" id="GO:0004466">
    <property type="term" value="F:long-chain fatty acyl-CoA dehydrogenase activity"/>
    <property type="evidence" value="ECO:0007669"/>
    <property type="project" value="TreeGrafter"/>
</dbReference>
<comment type="caution">
    <text evidence="10">The sequence shown here is derived from an EMBL/GenBank/DDBJ whole genome shotgun (WGS) entry which is preliminary data.</text>
</comment>
<proteinExistence type="inferred from homology"/>
<dbReference type="PROSITE" id="PS00073">
    <property type="entry name" value="ACYL_COA_DH_2"/>
    <property type="match status" value="1"/>
</dbReference>
<evidence type="ECO:0000256" key="4">
    <source>
        <dbReference type="ARBA" id="ARBA00022827"/>
    </source>
</evidence>
<dbReference type="GO" id="GO:0033539">
    <property type="term" value="P:fatty acid beta-oxidation using acyl-CoA dehydrogenase"/>
    <property type="evidence" value="ECO:0007669"/>
    <property type="project" value="TreeGrafter"/>
</dbReference>
<dbReference type="PANTHER" id="PTHR48083">
    <property type="entry name" value="MEDIUM-CHAIN SPECIFIC ACYL-COA DEHYDROGENASE, MITOCHONDRIAL-RELATED"/>
    <property type="match status" value="1"/>
</dbReference>
<dbReference type="Gene3D" id="1.10.540.10">
    <property type="entry name" value="Acyl-CoA dehydrogenase/oxidase, N-terminal domain"/>
    <property type="match status" value="1"/>
</dbReference>
<dbReference type="Pfam" id="PF02771">
    <property type="entry name" value="Acyl-CoA_dh_N"/>
    <property type="match status" value="1"/>
</dbReference>
<dbReference type="InterPro" id="IPR037069">
    <property type="entry name" value="AcylCoA_DH/ox_N_sf"/>
</dbReference>
<dbReference type="Pfam" id="PF00441">
    <property type="entry name" value="Acyl-CoA_dh_1"/>
    <property type="match status" value="1"/>
</dbReference>
<keyword evidence="5 6" id="KW-0560">Oxidoreductase</keyword>
<keyword evidence="4 6" id="KW-0274">FAD</keyword>
<feature type="domain" description="Acyl-CoA oxidase/dehydrogenase middle" evidence="8">
    <location>
        <begin position="136"/>
        <end position="233"/>
    </location>
</feature>
<dbReference type="Pfam" id="PF02770">
    <property type="entry name" value="Acyl-CoA_dh_M"/>
    <property type="match status" value="1"/>
</dbReference>
<organism evidence="10 11">
    <name type="scientific">Paragonimus skrjabini miyazakii</name>
    <dbReference type="NCBI Taxonomy" id="59628"/>
    <lineage>
        <taxon>Eukaryota</taxon>
        <taxon>Metazoa</taxon>
        <taxon>Spiralia</taxon>
        <taxon>Lophotrochozoa</taxon>
        <taxon>Platyhelminthes</taxon>
        <taxon>Trematoda</taxon>
        <taxon>Digenea</taxon>
        <taxon>Plagiorchiida</taxon>
        <taxon>Troglotremata</taxon>
        <taxon>Troglotrematidae</taxon>
        <taxon>Paragonimus</taxon>
    </lineage>
</organism>
<sequence>MIRFRLLAGWTLTACVRNYSYRPEISQAASFLDFGTRRIFAEEHDLFRETVRKFVAENIVPHHTRWEEQGHCDRELWLKAGEQSLLGIATSETDGGHGGDILSAAIVWEELNYANCSGPGFPLHSDIMTTGEWIGAIAMTEPGAGSDLQGIKTNAKRDGDDWILNGSKVFITNGYLADVVIVVAVTDPTARSPAHGISLFIVEAGMPGFSKGRKLKKMGFKAQDTAELFFEDVRLPATQLLGTVNKGFYMLMKELPQERLLIASLSQAGAEFVFEETRQYVKARKAFGHTLSNLQTVQHRLAEMKTDLCVSRAFIDQCLEMLNEGRLDSETASMAKYWVSDLFNKIAYQGVQLHGGWGYMWEFPVCKAYVDARLQPIYGGANEIMKELIARSIFKS</sequence>
<evidence type="ECO:0000313" key="11">
    <source>
        <dbReference type="Proteomes" id="UP000822476"/>
    </source>
</evidence>
<dbReference type="GO" id="GO:0042758">
    <property type="term" value="P:long-chain fatty acid catabolic process"/>
    <property type="evidence" value="ECO:0007669"/>
    <property type="project" value="TreeGrafter"/>
</dbReference>
<evidence type="ECO:0000259" key="7">
    <source>
        <dbReference type="Pfam" id="PF00441"/>
    </source>
</evidence>
<evidence type="ECO:0000256" key="2">
    <source>
        <dbReference type="ARBA" id="ARBA00009347"/>
    </source>
</evidence>
<name>A0A8S9YIT4_9TREM</name>
<reference evidence="10" key="1">
    <citation type="submission" date="2019-07" db="EMBL/GenBank/DDBJ databases">
        <title>Annotation for the trematode Paragonimus miyazaki's.</title>
        <authorList>
            <person name="Choi Y.-J."/>
        </authorList>
    </citation>
    <scope>NUCLEOTIDE SEQUENCE</scope>
    <source>
        <strain evidence="10">Japan</strain>
    </source>
</reference>
<evidence type="ECO:0000256" key="3">
    <source>
        <dbReference type="ARBA" id="ARBA00022630"/>
    </source>
</evidence>
<dbReference type="SUPFAM" id="SSF47203">
    <property type="entry name" value="Acyl-CoA dehydrogenase C-terminal domain-like"/>
    <property type="match status" value="1"/>
</dbReference>
<dbReference type="OrthoDB" id="9988775at2759"/>
<dbReference type="InterPro" id="IPR036250">
    <property type="entry name" value="AcylCo_DH-like_C"/>
</dbReference>
<evidence type="ECO:0000259" key="8">
    <source>
        <dbReference type="Pfam" id="PF02770"/>
    </source>
</evidence>
<dbReference type="SUPFAM" id="SSF56645">
    <property type="entry name" value="Acyl-CoA dehydrogenase NM domain-like"/>
    <property type="match status" value="1"/>
</dbReference>